<comment type="caution">
    <text evidence="2">The sequence shown here is derived from an EMBL/GenBank/DDBJ whole genome shotgun (WGS) entry which is preliminary data.</text>
</comment>
<keyword evidence="3" id="KW-1185">Reference proteome</keyword>
<dbReference type="InterPro" id="IPR015410">
    <property type="entry name" value="DUF1985"/>
</dbReference>
<evidence type="ECO:0000313" key="3">
    <source>
        <dbReference type="Proteomes" id="UP000583929"/>
    </source>
</evidence>
<dbReference type="Pfam" id="PF09331">
    <property type="entry name" value="DUF1985"/>
    <property type="match status" value="1"/>
</dbReference>
<evidence type="ECO:0000259" key="1">
    <source>
        <dbReference type="Pfam" id="PF09331"/>
    </source>
</evidence>
<protein>
    <recommendedName>
        <fullName evidence="1">DUF1985 domain-containing protein</fullName>
    </recommendedName>
</protein>
<dbReference type="Proteomes" id="UP000583929">
    <property type="component" value="Unassembled WGS sequence"/>
</dbReference>
<dbReference type="EMBL" id="JAATIQ010000505">
    <property type="protein sequence ID" value="KAF4353466.1"/>
    <property type="molecule type" value="Genomic_DNA"/>
</dbReference>
<dbReference type="PANTHER" id="PTHR48449:SF1">
    <property type="entry name" value="DUF1985 DOMAIN-CONTAINING PROTEIN"/>
    <property type="match status" value="1"/>
</dbReference>
<evidence type="ECO:0000313" key="2">
    <source>
        <dbReference type="EMBL" id="KAF4353466.1"/>
    </source>
</evidence>
<proteinExistence type="predicted"/>
<gene>
    <name evidence="2" type="ORF">G4B88_020180</name>
</gene>
<dbReference type="AlphaFoldDB" id="A0A7J6E574"/>
<feature type="domain" description="DUF1985" evidence="1">
    <location>
        <begin position="110"/>
        <end position="163"/>
    </location>
</feature>
<sequence>MPKLSELSSPIRPQIIAIQRRHPKLSELQKVANPHLQLIQSDILHYISMLLKYDKSIPIEERKESFIKSEKKKRNENEVPIDRFKGCCFGFLLDMDESLQPANMIIHSLLLHQRHTDNKIELELSFEDKKATFGLDEFALITGLNCSQLPKHDDDDAIKMAKMFTVTNILESNRGSTAVDEFIMKLVGYEPLIPSEAEKNSLSVHCVKTPTLNKEKDKSVDIPLTMPTEKHTNTSQKRSIDEEIFELLKDVKGEMSVVKKDIDEMKKETANVKKGINDISEIKK</sequence>
<reference evidence="2 3" key="1">
    <citation type="journal article" date="2020" name="bioRxiv">
        <title>Sequence and annotation of 42 cannabis genomes reveals extensive copy number variation in cannabinoid synthesis and pathogen resistance genes.</title>
        <authorList>
            <person name="Mckernan K.J."/>
            <person name="Helbert Y."/>
            <person name="Kane L.T."/>
            <person name="Ebling H."/>
            <person name="Zhang L."/>
            <person name="Liu B."/>
            <person name="Eaton Z."/>
            <person name="Mclaughlin S."/>
            <person name="Kingan S."/>
            <person name="Baybayan P."/>
            <person name="Concepcion G."/>
            <person name="Jordan M."/>
            <person name="Riva A."/>
            <person name="Barbazuk W."/>
            <person name="Harkins T."/>
        </authorList>
    </citation>
    <scope>NUCLEOTIDE SEQUENCE [LARGE SCALE GENOMIC DNA]</scope>
    <source>
        <strain evidence="3">cv. Jamaican Lion 4</strain>
        <tissue evidence="2">Leaf</tissue>
    </source>
</reference>
<accession>A0A7J6E574</accession>
<dbReference type="PANTHER" id="PTHR48449">
    <property type="entry name" value="DUF1985 DOMAIN-CONTAINING PROTEIN"/>
    <property type="match status" value="1"/>
</dbReference>
<organism evidence="2 3">
    <name type="scientific">Cannabis sativa</name>
    <name type="common">Hemp</name>
    <name type="synonym">Marijuana</name>
    <dbReference type="NCBI Taxonomy" id="3483"/>
    <lineage>
        <taxon>Eukaryota</taxon>
        <taxon>Viridiplantae</taxon>
        <taxon>Streptophyta</taxon>
        <taxon>Embryophyta</taxon>
        <taxon>Tracheophyta</taxon>
        <taxon>Spermatophyta</taxon>
        <taxon>Magnoliopsida</taxon>
        <taxon>eudicotyledons</taxon>
        <taxon>Gunneridae</taxon>
        <taxon>Pentapetalae</taxon>
        <taxon>rosids</taxon>
        <taxon>fabids</taxon>
        <taxon>Rosales</taxon>
        <taxon>Cannabaceae</taxon>
        <taxon>Cannabis</taxon>
    </lineage>
</organism>
<name>A0A7J6E574_CANSA</name>